<dbReference type="Proteomes" id="UP000017836">
    <property type="component" value="Unassembled WGS sequence"/>
</dbReference>
<proteinExistence type="predicted"/>
<gene>
    <name evidence="1" type="ORF">AMTR_s00136p00088390</name>
</gene>
<evidence type="ECO:0000313" key="1">
    <source>
        <dbReference type="EMBL" id="ERM94005.1"/>
    </source>
</evidence>
<sequence>METAGFSPLISHSLEAYKGQNPVDFVNSMKPIDIDFQSEGLPYAFDLGGASCSKGGGRDFVSHVSISTDSKIRNHDDTVRLQGRGVRSDPLNIDLLAVVVILRAKYRHCSLEMESILSPLSVIPNGENEPLMLTEGSHRPAEEASDEPLVATMVHDMGMDLNVPIGVCVRVEGDKEVNEEALKNGDVYGKTPVKIGKSSKKKKIYSGLGSRSSARLEARGIIKIVAASKGRKAEESVTIDLTGETFASVATDSSNW</sequence>
<organism evidence="1 2">
    <name type="scientific">Amborella trichopoda</name>
    <dbReference type="NCBI Taxonomy" id="13333"/>
    <lineage>
        <taxon>Eukaryota</taxon>
        <taxon>Viridiplantae</taxon>
        <taxon>Streptophyta</taxon>
        <taxon>Embryophyta</taxon>
        <taxon>Tracheophyta</taxon>
        <taxon>Spermatophyta</taxon>
        <taxon>Magnoliopsida</taxon>
        <taxon>Amborellales</taxon>
        <taxon>Amborellaceae</taxon>
        <taxon>Amborella</taxon>
    </lineage>
</organism>
<evidence type="ECO:0000313" key="2">
    <source>
        <dbReference type="Proteomes" id="UP000017836"/>
    </source>
</evidence>
<keyword evidence="2" id="KW-1185">Reference proteome</keyword>
<accession>W1NFP9</accession>
<dbReference type="Gramene" id="ERM94005">
    <property type="protein sequence ID" value="ERM94005"/>
    <property type="gene ID" value="AMTR_s00136p00088390"/>
</dbReference>
<dbReference type="AlphaFoldDB" id="W1NFP9"/>
<dbReference type="HOGENOM" id="CLU_1087200_0_0_1"/>
<reference evidence="2" key="1">
    <citation type="journal article" date="2013" name="Science">
        <title>The Amborella genome and the evolution of flowering plants.</title>
        <authorList>
            <consortium name="Amborella Genome Project"/>
        </authorList>
    </citation>
    <scope>NUCLEOTIDE SEQUENCE [LARGE SCALE GENOMIC DNA]</scope>
</reference>
<dbReference type="EMBL" id="KI397522">
    <property type="protein sequence ID" value="ERM94005.1"/>
    <property type="molecule type" value="Genomic_DNA"/>
</dbReference>
<name>W1NFP9_AMBTC</name>
<protein>
    <submittedName>
        <fullName evidence="1">Uncharacterized protein</fullName>
    </submittedName>
</protein>